<evidence type="ECO:0000313" key="1">
    <source>
        <dbReference type="EMBL" id="TFC03639.1"/>
    </source>
</evidence>
<dbReference type="Proteomes" id="UP000297643">
    <property type="component" value="Unassembled WGS sequence"/>
</dbReference>
<accession>A0A4R8W7X1</accession>
<dbReference type="RefSeq" id="WP_134509107.1">
    <property type="nucleotide sequence ID" value="NZ_SOFM01000027.1"/>
</dbReference>
<sequence>MIDDIIKRSKRETAKAKLAATSELYKWRTEELAKIEALGLDGGALAAAKRGLNLEMVKRHKAGESRAKSQNTVVKLIEREIREDMERERAARPD</sequence>
<organism evidence="1 2">
    <name type="scientific">Cryobacterium mannosilyticum</name>
    <dbReference type="NCBI Taxonomy" id="1259190"/>
    <lineage>
        <taxon>Bacteria</taxon>
        <taxon>Bacillati</taxon>
        <taxon>Actinomycetota</taxon>
        <taxon>Actinomycetes</taxon>
        <taxon>Micrococcales</taxon>
        <taxon>Microbacteriaceae</taxon>
        <taxon>Cryobacterium</taxon>
    </lineage>
</organism>
<comment type="caution">
    <text evidence="1">The sequence shown here is derived from an EMBL/GenBank/DDBJ whole genome shotgun (WGS) entry which is preliminary data.</text>
</comment>
<proteinExistence type="predicted"/>
<gene>
    <name evidence="1" type="ORF">E3O32_10080</name>
</gene>
<keyword evidence="2" id="KW-1185">Reference proteome</keyword>
<reference evidence="1 2" key="1">
    <citation type="submission" date="2019-03" db="EMBL/GenBank/DDBJ databases">
        <title>Genomics of glacier-inhabiting Cryobacterium strains.</title>
        <authorList>
            <person name="Liu Q."/>
            <person name="Xin Y.-H."/>
        </authorList>
    </citation>
    <scope>NUCLEOTIDE SEQUENCE [LARGE SCALE GENOMIC DNA]</scope>
    <source>
        <strain evidence="1 2">RHLT2-21</strain>
    </source>
</reference>
<protein>
    <submittedName>
        <fullName evidence="1">Uncharacterized protein</fullName>
    </submittedName>
</protein>
<evidence type="ECO:0000313" key="2">
    <source>
        <dbReference type="Proteomes" id="UP000297643"/>
    </source>
</evidence>
<name>A0A4R8W7X1_9MICO</name>
<dbReference type="EMBL" id="SOFM01000027">
    <property type="protein sequence ID" value="TFC03639.1"/>
    <property type="molecule type" value="Genomic_DNA"/>
</dbReference>
<dbReference type="AlphaFoldDB" id="A0A4R8W7X1"/>